<comment type="subunit">
    <text evidence="4">Homotrimer. The subunits circularize to form a toroid; DNA passes through its center. Replication factor C (RFC) is required to load the toroid on the DNA.</text>
</comment>
<dbReference type="Gene3D" id="3.70.10.10">
    <property type="match status" value="1"/>
</dbReference>
<evidence type="ECO:0000313" key="12">
    <source>
        <dbReference type="Proteomes" id="UP001060771"/>
    </source>
</evidence>
<dbReference type="SUPFAM" id="SSF55979">
    <property type="entry name" value="DNA clamp"/>
    <property type="match status" value="2"/>
</dbReference>
<comment type="function">
    <text evidence="6">Sliding clamp subunit. Responsible for tethering the catalytic subunit of DNA polymerase to DNA during high-speed replication.</text>
</comment>
<reference evidence="10" key="2">
    <citation type="submission" date="2020-09" db="EMBL/GenBank/DDBJ databases">
        <authorList>
            <person name="Sun Q."/>
            <person name="Ohkuma M."/>
        </authorList>
    </citation>
    <scope>NUCLEOTIDE SEQUENCE</scope>
    <source>
        <strain evidence="10">JCM 11219</strain>
    </source>
</reference>
<dbReference type="GO" id="GO:0003677">
    <property type="term" value="F:DNA binding"/>
    <property type="evidence" value="ECO:0007669"/>
    <property type="project" value="UniProtKB-UniRule"/>
</dbReference>
<keyword evidence="3 4" id="KW-0238">DNA-binding</keyword>
<name>A0A830E2Z0_9CREN</name>
<dbReference type="NCBIfam" id="NF002221">
    <property type="entry name" value="PRK01115.1-4"/>
    <property type="match status" value="1"/>
</dbReference>
<proteinExistence type="inferred from homology"/>
<evidence type="ECO:0000313" key="11">
    <source>
        <dbReference type="Proteomes" id="UP000657075"/>
    </source>
</evidence>
<dbReference type="GO" id="GO:0006275">
    <property type="term" value="P:regulation of DNA replication"/>
    <property type="evidence" value="ECO:0007669"/>
    <property type="project" value="UniProtKB-UniRule"/>
</dbReference>
<dbReference type="NCBIfam" id="TIGR00590">
    <property type="entry name" value="pcna"/>
    <property type="match status" value="1"/>
</dbReference>
<evidence type="ECO:0000313" key="10">
    <source>
        <dbReference type="EMBL" id="GGI77587.1"/>
    </source>
</evidence>
<dbReference type="GO" id="GO:0006272">
    <property type="term" value="P:leading strand elongation"/>
    <property type="evidence" value="ECO:0007669"/>
    <property type="project" value="TreeGrafter"/>
</dbReference>
<dbReference type="PRINTS" id="PR00339">
    <property type="entry name" value="PCNACYCLIN"/>
</dbReference>
<dbReference type="PROSITE" id="PS01251">
    <property type="entry name" value="PCNA_1"/>
    <property type="match status" value="1"/>
</dbReference>
<gene>
    <name evidence="4" type="primary">pcn</name>
    <name evidence="10" type="ORF">GCM10007112_13020</name>
    <name evidence="9" type="ORF">Vsou_25900</name>
</gene>
<evidence type="ECO:0000256" key="5">
    <source>
        <dbReference type="RuleBase" id="RU003671"/>
    </source>
</evidence>
<reference evidence="10" key="1">
    <citation type="journal article" date="2014" name="Int. J. Syst. Evol. Microbiol.">
        <title>Complete genome sequence of Corynebacterium casei LMG S-19264T (=DSM 44701T), isolated from a smear-ripened cheese.</title>
        <authorList>
            <consortium name="US DOE Joint Genome Institute (JGI-PGF)"/>
            <person name="Walter F."/>
            <person name="Albersmeier A."/>
            <person name="Kalinowski J."/>
            <person name="Ruckert C."/>
        </authorList>
    </citation>
    <scope>NUCLEOTIDE SEQUENCE</scope>
    <source>
        <strain evidence="10">JCM 11219</strain>
    </source>
</reference>
<evidence type="ECO:0000313" key="9">
    <source>
        <dbReference type="EMBL" id="BDR93497.1"/>
    </source>
</evidence>
<evidence type="ECO:0000256" key="4">
    <source>
        <dbReference type="HAMAP-Rule" id="MF_00317"/>
    </source>
</evidence>
<reference evidence="12" key="3">
    <citation type="submission" date="2022-09" db="EMBL/GenBank/DDBJ databases">
        <title>Complete genome sequence of Vulcanisaeta souniana.</title>
        <authorList>
            <person name="Kato S."/>
            <person name="Itoh T."/>
            <person name="Ohkuma M."/>
        </authorList>
    </citation>
    <scope>NUCLEOTIDE SEQUENCE [LARGE SCALE GENOMIC DNA]</scope>
    <source>
        <strain evidence="12">JCM 11219</strain>
    </source>
</reference>
<protein>
    <recommendedName>
        <fullName evidence="4">DNA polymerase sliding clamp</fullName>
    </recommendedName>
    <alternativeName>
        <fullName evidence="4">Proliferating cell nuclear antigen homolog</fullName>
        <shortName evidence="4">PCNA</shortName>
    </alternativeName>
</protein>
<dbReference type="EMBL" id="AP026830">
    <property type="protein sequence ID" value="BDR93497.1"/>
    <property type="molecule type" value="Genomic_DNA"/>
</dbReference>
<dbReference type="InterPro" id="IPR046938">
    <property type="entry name" value="DNA_clamp_sf"/>
</dbReference>
<dbReference type="PANTHER" id="PTHR11352:SF0">
    <property type="entry name" value="PROLIFERATING CELL NUCLEAR ANTIGEN"/>
    <property type="match status" value="1"/>
</dbReference>
<dbReference type="InterPro" id="IPR022648">
    <property type="entry name" value="Pr_cel_nuc_antig_N"/>
</dbReference>
<dbReference type="AlphaFoldDB" id="A0A830E2Z0"/>
<dbReference type="InterPro" id="IPR022659">
    <property type="entry name" value="Pr_cel_nuc_antig_CS"/>
</dbReference>
<dbReference type="Pfam" id="PF02747">
    <property type="entry name" value="PCNA_C"/>
    <property type="match status" value="1"/>
</dbReference>
<dbReference type="HAMAP" id="MF_00317">
    <property type="entry name" value="DNApol_clamp_arch"/>
    <property type="match status" value="1"/>
</dbReference>
<comment type="similarity">
    <text evidence="1 4 5">Belongs to the PCNA family.</text>
</comment>
<evidence type="ECO:0000256" key="3">
    <source>
        <dbReference type="ARBA" id="ARBA00023125"/>
    </source>
</evidence>
<evidence type="ECO:0000256" key="1">
    <source>
        <dbReference type="ARBA" id="ARBA00010462"/>
    </source>
</evidence>
<evidence type="ECO:0000259" key="7">
    <source>
        <dbReference type="Pfam" id="PF00705"/>
    </source>
</evidence>
<dbReference type="InterPro" id="IPR000730">
    <property type="entry name" value="Pr_cel_nuc_antig"/>
</dbReference>
<organism evidence="10 11">
    <name type="scientific">Vulcanisaeta souniana JCM 11219</name>
    <dbReference type="NCBI Taxonomy" id="1293586"/>
    <lineage>
        <taxon>Archaea</taxon>
        <taxon>Thermoproteota</taxon>
        <taxon>Thermoprotei</taxon>
        <taxon>Thermoproteales</taxon>
        <taxon>Thermoproteaceae</taxon>
        <taxon>Vulcanisaeta</taxon>
    </lineage>
</organism>
<sequence>MARDNIVSVKDVEFIFRRRLSNAMSEVKITYPDAREFLQIIDAVSALIEEANFTLASDGLKLRALDPSRTAMIDLLIPREAFEEFPEGLNEEVKIGVNFDDFKKLLRRIRKGDKLSMEVSEGKLRVRLVGKASRTMTLPLIDIGAEELPTPKVVYTVLAKISSDSLNEALKDADVIADAVKFDAKDDGLYVSASSDKGDVEVKFEREGEVMFEYDLKEPATAKYSLDYLVDTISRAYRISDIVTVEFATQKPIALTFEIPMGGKLTYYIAPMIE</sequence>
<keyword evidence="12" id="KW-1185">Reference proteome</keyword>
<dbReference type="GO" id="GO:0030337">
    <property type="term" value="F:DNA polymerase processivity factor activity"/>
    <property type="evidence" value="ECO:0007669"/>
    <property type="project" value="UniProtKB-UniRule"/>
</dbReference>
<evidence type="ECO:0000259" key="8">
    <source>
        <dbReference type="Pfam" id="PF02747"/>
    </source>
</evidence>
<keyword evidence="2 4" id="KW-0235">DNA replication</keyword>
<dbReference type="PANTHER" id="PTHR11352">
    <property type="entry name" value="PROLIFERATING CELL NUCLEAR ANTIGEN"/>
    <property type="match status" value="1"/>
</dbReference>
<feature type="domain" description="Proliferating cell nuclear antigen PCNA N-terminal" evidence="7">
    <location>
        <begin position="37"/>
        <end position="129"/>
    </location>
</feature>
<feature type="domain" description="Proliferating cell nuclear antigen PCNA C-terminal" evidence="8">
    <location>
        <begin position="153"/>
        <end position="271"/>
    </location>
</feature>
<dbReference type="Proteomes" id="UP000657075">
    <property type="component" value="Unassembled WGS sequence"/>
</dbReference>
<evidence type="ECO:0000256" key="6">
    <source>
        <dbReference type="RuleBase" id="RU003673"/>
    </source>
</evidence>
<accession>A0A830E2Z0</accession>
<dbReference type="EMBL" id="BMNM01000004">
    <property type="protein sequence ID" value="GGI77587.1"/>
    <property type="molecule type" value="Genomic_DNA"/>
</dbReference>
<dbReference type="CDD" id="cd00577">
    <property type="entry name" value="PCNA"/>
    <property type="match status" value="1"/>
</dbReference>
<reference evidence="9" key="4">
    <citation type="journal article" date="2023" name="Microbiol. Resour. Announc.">
        <title>Complete Genome Sequence of Vulcanisaeta souniana Strain IC-059, a Hyperthermophilic Archaeon Isolated from Hot Spring Water in Japan.</title>
        <authorList>
            <person name="Kato S."/>
            <person name="Itoh T."/>
            <person name="Wu L."/>
            <person name="Ma J."/>
            <person name="Ohkuma M."/>
        </authorList>
    </citation>
    <scope>NUCLEOTIDE SEQUENCE</scope>
    <source>
        <strain evidence="9">JCM 11219</strain>
    </source>
</reference>
<dbReference type="Proteomes" id="UP001060771">
    <property type="component" value="Chromosome"/>
</dbReference>
<evidence type="ECO:0000256" key="2">
    <source>
        <dbReference type="ARBA" id="ARBA00022705"/>
    </source>
</evidence>
<dbReference type="Pfam" id="PF00705">
    <property type="entry name" value="PCNA_N"/>
    <property type="match status" value="1"/>
</dbReference>
<dbReference type="InterPro" id="IPR022649">
    <property type="entry name" value="Pr_cel_nuc_antig_C"/>
</dbReference>
<comment type="function">
    <text evidence="4">Sliding clamp subunit that acts as a moving platform for DNA processing. Responsible for tethering the catalytic subunit of DNA polymerase and other proteins to DNA during high-speed replication.</text>
</comment>